<evidence type="ECO:0000313" key="2">
    <source>
        <dbReference type="EMBL" id="TVU36935.1"/>
    </source>
</evidence>
<organism evidence="2 3">
    <name type="scientific">Eragrostis curvula</name>
    <name type="common">weeping love grass</name>
    <dbReference type="NCBI Taxonomy" id="38414"/>
    <lineage>
        <taxon>Eukaryota</taxon>
        <taxon>Viridiplantae</taxon>
        <taxon>Streptophyta</taxon>
        <taxon>Embryophyta</taxon>
        <taxon>Tracheophyta</taxon>
        <taxon>Spermatophyta</taxon>
        <taxon>Magnoliopsida</taxon>
        <taxon>Liliopsida</taxon>
        <taxon>Poales</taxon>
        <taxon>Poaceae</taxon>
        <taxon>PACMAD clade</taxon>
        <taxon>Chloridoideae</taxon>
        <taxon>Eragrostideae</taxon>
        <taxon>Eragrostidinae</taxon>
        <taxon>Eragrostis</taxon>
    </lineage>
</organism>
<keyword evidence="3" id="KW-1185">Reference proteome</keyword>
<dbReference type="Proteomes" id="UP000324897">
    <property type="component" value="Unassembled WGS sequence"/>
</dbReference>
<dbReference type="OrthoDB" id="688438at2759"/>
<reference evidence="2 3" key="1">
    <citation type="journal article" date="2019" name="Sci. Rep.">
        <title>A high-quality genome of Eragrostis curvula grass provides insights into Poaceae evolution and supports new strategies to enhance forage quality.</title>
        <authorList>
            <person name="Carballo J."/>
            <person name="Santos B.A.C.M."/>
            <person name="Zappacosta D."/>
            <person name="Garbus I."/>
            <person name="Selva J.P."/>
            <person name="Gallo C.A."/>
            <person name="Diaz A."/>
            <person name="Albertini E."/>
            <person name="Caccamo M."/>
            <person name="Echenique V."/>
        </authorList>
    </citation>
    <scope>NUCLEOTIDE SEQUENCE [LARGE SCALE GENOMIC DNA]</scope>
    <source>
        <strain evidence="3">cv. Victoria</strain>
        <tissue evidence="2">Leaf</tissue>
    </source>
</reference>
<dbReference type="InterPro" id="IPR005174">
    <property type="entry name" value="KIB1-4_b-propeller"/>
</dbReference>
<comment type="caution">
    <text evidence="2">The sequence shown here is derived from an EMBL/GenBank/DDBJ whole genome shotgun (WGS) entry which is preliminary data.</text>
</comment>
<feature type="non-terminal residue" evidence="2">
    <location>
        <position position="1"/>
    </location>
</feature>
<proteinExistence type="predicted"/>
<dbReference type="EMBL" id="RWGY01000009">
    <property type="protein sequence ID" value="TVU36935.1"/>
    <property type="molecule type" value="Genomic_DNA"/>
</dbReference>
<dbReference type="Pfam" id="PF03478">
    <property type="entry name" value="Beta-prop_KIB1-4"/>
    <property type="match status" value="1"/>
</dbReference>
<dbReference type="Gramene" id="TVU36935">
    <property type="protein sequence ID" value="TVU36935"/>
    <property type="gene ID" value="EJB05_18892"/>
</dbReference>
<sequence>MADWSSLPSDIVNRVADRLLATNDLDYYMDLRAVCVNWRSATADPETSPFDPRFRPRRWVMLDELSATTKICGDDDGTRLFLNVATGRFLRKSLPLLRGGRYHFVTTTPGGSVVLADKEPPHAARVLNPFTGSLISFTAPVPREWSLAAAVVGSSADSFTLVLASDSARKVYWADLGSDAFLFQVKMRGRPSGLLPFEAGKCIGRKDGDGSVVPGADEVRFHDQVRSCQMENRVLAADAGGEDGEEVFIFTFKKSTHRIGLFKTNKAGGEENQLEQVTSIGNHALFVGDRCLLVDADKLPSVQPNCIYYQVDHPDDSLNDDIYVYDLNHHGRAAERIAASITFNPVFRYEDQAFSLVELLVSYTNNLPDYQLMWERIEGLELDAAFLESFGDFSIDDDDEFGDY</sequence>
<dbReference type="PANTHER" id="PTHR33165">
    <property type="entry name" value="F-BOX DOMAIN CONTAINING PROTEIN-LIKE-RELATED"/>
    <property type="match status" value="1"/>
</dbReference>
<protein>
    <recommendedName>
        <fullName evidence="1">KIB1-4 beta-propeller domain-containing protein</fullName>
    </recommendedName>
</protein>
<evidence type="ECO:0000259" key="1">
    <source>
        <dbReference type="Pfam" id="PF03478"/>
    </source>
</evidence>
<dbReference type="AlphaFoldDB" id="A0A5J9VN62"/>
<accession>A0A5J9VN62</accession>
<gene>
    <name evidence="2" type="ORF">EJB05_18892</name>
</gene>
<name>A0A5J9VN62_9POAL</name>
<evidence type="ECO:0000313" key="3">
    <source>
        <dbReference type="Proteomes" id="UP000324897"/>
    </source>
</evidence>
<dbReference type="PANTHER" id="PTHR33165:SF86">
    <property type="entry name" value="EXPRESSED PROTEIN"/>
    <property type="match status" value="1"/>
</dbReference>
<feature type="domain" description="KIB1-4 beta-propeller" evidence="1">
    <location>
        <begin position="84"/>
        <end position="326"/>
    </location>
</feature>